<feature type="non-terminal residue" evidence="1">
    <location>
        <position position="1"/>
    </location>
</feature>
<protein>
    <recommendedName>
        <fullName evidence="3">UCH domain-containing protein</fullName>
    </recommendedName>
</protein>
<keyword evidence="2" id="KW-1185">Reference proteome</keyword>
<evidence type="ECO:0000313" key="2">
    <source>
        <dbReference type="Proteomes" id="UP000187406"/>
    </source>
</evidence>
<dbReference type="Gene3D" id="3.90.70.10">
    <property type="entry name" value="Cysteine proteinases"/>
    <property type="match status" value="1"/>
</dbReference>
<proteinExistence type="predicted"/>
<gene>
    <name evidence="1" type="ORF">CFOL_v3_17284</name>
</gene>
<dbReference type="InterPro" id="IPR038765">
    <property type="entry name" value="Papain-like_cys_pep_sf"/>
</dbReference>
<evidence type="ECO:0008006" key="3">
    <source>
        <dbReference type="Google" id="ProtNLM"/>
    </source>
</evidence>
<reference evidence="2" key="1">
    <citation type="submission" date="2016-04" db="EMBL/GenBank/DDBJ databases">
        <title>Cephalotus genome sequencing.</title>
        <authorList>
            <person name="Fukushima K."/>
            <person name="Hasebe M."/>
            <person name="Fang X."/>
        </authorList>
    </citation>
    <scope>NUCLEOTIDE SEQUENCE [LARGE SCALE GENOMIC DNA]</scope>
    <source>
        <strain evidence="2">cv. St1</strain>
    </source>
</reference>
<dbReference type="EMBL" id="BDDD01001151">
    <property type="protein sequence ID" value="GAV73801.1"/>
    <property type="molecule type" value="Genomic_DNA"/>
</dbReference>
<dbReference type="OrthoDB" id="1271729at2759"/>
<dbReference type="SUPFAM" id="SSF54001">
    <property type="entry name" value="Cysteine proteinases"/>
    <property type="match status" value="1"/>
</dbReference>
<organism evidence="1 2">
    <name type="scientific">Cephalotus follicularis</name>
    <name type="common">Albany pitcher plant</name>
    <dbReference type="NCBI Taxonomy" id="3775"/>
    <lineage>
        <taxon>Eukaryota</taxon>
        <taxon>Viridiplantae</taxon>
        <taxon>Streptophyta</taxon>
        <taxon>Embryophyta</taxon>
        <taxon>Tracheophyta</taxon>
        <taxon>Spermatophyta</taxon>
        <taxon>Magnoliopsida</taxon>
        <taxon>eudicotyledons</taxon>
        <taxon>Gunneridae</taxon>
        <taxon>Pentapetalae</taxon>
        <taxon>rosids</taxon>
        <taxon>fabids</taxon>
        <taxon>Oxalidales</taxon>
        <taxon>Cephalotaceae</taxon>
        <taxon>Cephalotus</taxon>
    </lineage>
</organism>
<dbReference type="STRING" id="3775.A0A1Q3C0Z2"/>
<dbReference type="AlphaFoldDB" id="A0A1Q3C0Z2"/>
<evidence type="ECO:0000313" key="1">
    <source>
        <dbReference type="EMBL" id="GAV73801.1"/>
    </source>
</evidence>
<accession>A0A1Q3C0Z2</accession>
<dbReference type="Proteomes" id="UP000187406">
    <property type="component" value="Unassembled WGS sequence"/>
</dbReference>
<name>A0A1Q3C0Z2_CEPFO</name>
<sequence>EPCYGLSLGVIEDMSLIGALSFYTVIKEISDVSCSSCGSKITVKKRVLLEQRASFLILHMKRFLSPEYKIKGHVDFPLSLNMSTYLLLLRTRIMIYMGSQFTLERLLLLAIITPLHLDPHHGLG</sequence>
<comment type="caution">
    <text evidence="1">The sequence shown here is derived from an EMBL/GenBank/DDBJ whole genome shotgun (WGS) entry which is preliminary data.</text>
</comment>
<dbReference type="InParanoid" id="A0A1Q3C0Z2"/>